<feature type="domain" description="HTH lysR-type" evidence="5">
    <location>
        <begin position="1"/>
        <end position="58"/>
    </location>
</feature>
<dbReference type="RefSeq" id="WP_132514901.1">
    <property type="nucleotide sequence ID" value="NZ_SMKP01000116.1"/>
</dbReference>
<dbReference type="Pfam" id="PF03466">
    <property type="entry name" value="LysR_substrate"/>
    <property type="match status" value="1"/>
</dbReference>
<dbReference type="FunFam" id="1.10.10.10:FF:000001">
    <property type="entry name" value="LysR family transcriptional regulator"/>
    <property type="match status" value="1"/>
</dbReference>
<dbReference type="OrthoDB" id="3181812at2"/>
<dbReference type="Pfam" id="PF00126">
    <property type="entry name" value="HTH_1"/>
    <property type="match status" value="1"/>
</dbReference>
<accession>A0A4R4WJS5</accession>
<evidence type="ECO:0000259" key="5">
    <source>
        <dbReference type="PROSITE" id="PS50931"/>
    </source>
</evidence>
<dbReference type="GO" id="GO:0003700">
    <property type="term" value="F:DNA-binding transcription factor activity"/>
    <property type="evidence" value="ECO:0007669"/>
    <property type="project" value="InterPro"/>
</dbReference>
<evidence type="ECO:0000256" key="2">
    <source>
        <dbReference type="ARBA" id="ARBA00023015"/>
    </source>
</evidence>
<keyword evidence="2" id="KW-0805">Transcription regulation</keyword>
<evidence type="ECO:0000313" key="7">
    <source>
        <dbReference type="Proteomes" id="UP000294543"/>
    </source>
</evidence>
<keyword evidence="3" id="KW-0238">DNA-binding</keyword>
<keyword evidence="7" id="KW-1185">Reference proteome</keyword>
<dbReference type="PROSITE" id="PS50931">
    <property type="entry name" value="HTH_LYSR"/>
    <property type="match status" value="1"/>
</dbReference>
<keyword evidence="4" id="KW-0804">Transcription</keyword>
<dbReference type="SUPFAM" id="SSF53850">
    <property type="entry name" value="Periplasmic binding protein-like II"/>
    <property type="match status" value="1"/>
</dbReference>
<evidence type="ECO:0000256" key="1">
    <source>
        <dbReference type="ARBA" id="ARBA00009437"/>
    </source>
</evidence>
<dbReference type="InterPro" id="IPR005119">
    <property type="entry name" value="LysR_subst-bd"/>
</dbReference>
<dbReference type="InterPro" id="IPR036388">
    <property type="entry name" value="WH-like_DNA-bd_sf"/>
</dbReference>
<dbReference type="InterPro" id="IPR050950">
    <property type="entry name" value="HTH-type_LysR_regulators"/>
</dbReference>
<organism evidence="6 7">
    <name type="scientific">Nonomuraea diastatica</name>
    <dbReference type="NCBI Taxonomy" id="1848329"/>
    <lineage>
        <taxon>Bacteria</taxon>
        <taxon>Bacillati</taxon>
        <taxon>Actinomycetota</taxon>
        <taxon>Actinomycetes</taxon>
        <taxon>Streptosporangiales</taxon>
        <taxon>Streptosporangiaceae</taxon>
        <taxon>Nonomuraea</taxon>
    </lineage>
</organism>
<evidence type="ECO:0000256" key="3">
    <source>
        <dbReference type="ARBA" id="ARBA00023125"/>
    </source>
</evidence>
<sequence length="295" mass="32277">MDLLSLRYFQAVARHEHISKAADELRIAQPSLSRTIARLEADLGVPLFDRHGRRIRLNRFGAAFLRRVDRALVELDDARRELTDAAGLTHGSVSLASEALLTITEPVKSFIAEHPGVAVRLFQAAPEVMAGRLSEGQVDFCLASEVLDGPGLGREELVREEVLLAVPLGHRLAGRREVTMADLAGEPVVTTRPGYWQRSLAERLFSEAGLELVVACEIDEATAAIEMVSAGLGVGFLPAWYLRSPLAALRAPFSPVRLAAPGAERVLRLFWREGAYVSEAARRFRDHLTASLMAA</sequence>
<comment type="similarity">
    <text evidence="1">Belongs to the LysR transcriptional regulatory family.</text>
</comment>
<dbReference type="Gene3D" id="3.40.190.290">
    <property type="match status" value="1"/>
</dbReference>
<dbReference type="Gene3D" id="1.10.10.10">
    <property type="entry name" value="Winged helix-like DNA-binding domain superfamily/Winged helix DNA-binding domain"/>
    <property type="match status" value="1"/>
</dbReference>
<evidence type="ECO:0000256" key="4">
    <source>
        <dbReference type="ARBA" id="ARBA00023163"/>
    </source>
</evidence>
<dbReference type="AlphaFoldDB" id="A0A4R4WJS5"/>
<dbReference type="GO" id="GO:0003677">
    <property type="term" value="F:DNA binding"/>
    <property type="evidence" value="ECO:0007669"/>
    <property type="project" value="UniProtKB-KW"/>
</dbReference>
<dbReference type="GO" id="GO:0005829">
    <property type="term" value="C:cytosol"/>
    <property type="evidence" value="ECO:0007669"/>
    <property type="project" value="TreeGrafter"/>
</dbReference>
<dbReference type="EMBL" id="SMKP01000116">
    <property type="protein sequence ID" value="TDD15885.1"/>
    <property type="molecule type" value="Genomic_DNA"/>
</dbReference>
<dbReference type="SUPFAM" id="SSF46785">
    <property type="entry name" value="Winged helix' DNA-binding domain"/>
    <property type="match status" value="1"/>
</dbReference>
<dbReference type="PANTHER" id="PTHR30419">
    <property type="entry name" value="HTH-TYPE TRANSCRIPTIONAL REGULATOR YBHD"/>
    <property type="match status" value="1"/>
</dbReference>
<dbReference type="PANTHER" id="PTHR30419:SF28">
    <property type="entry name" value="HTH-TYPE TRANSCRIPTIONAL REGULATOR BSDA"/>
    <property type="match status" value="1"/>
</dbReference>
<evidence type="ECO:0000313" key="6">
    <source>
        <dbReference type="EMBL" id="TDD15885.1"/>
    </source>
</evidence>
<protein>
    <submittedName>
        <fullName evidence="6">LysR family transcriptional regulator</fullName>
    </submittedName>
</protein>
<name>A0A4R4WJS5_9ACTN</name>
<dbReference type="PRINTS" id="PR00039">
    <property type="entry name" value="HTHLYSR"/>
</dbReference>
<dbReference type="InterPro" id="IPR000847">
    <property type="entry name" value="LysR_HTH_N"/>
</dbReference>
<proteinExistence type="inferred from homology"/>
<reference evidence="6 7" key="1">
    <citation type="submission" date="2019-03" db="EMBL/GenBank/DDBJ databases">
        <title>Draft genome sequences of novel Actinobacteria.</title>
        <authorList>
            <person name="Sahin N."/>
            <person name="Ay H."/>
            <person name="Saygin H."/>
        </authorList>
    </citation>
    <scope>NUCLEOTIDE SEQUENCE [LARGE SCALE GENOMIC DNA]</scope>
    <source>
        <strain evidence="6 7">KC712</strain>
    </source>
</reference>
<comment type="caution">
    <text evidence="6">The sequence shown here is derived from an EMBL/GenBank/DDBJ whole genome shotgun (WGS) entry which is preliminary data.</text>
</comment>
<gene>
    <name evidence="6" type="ORF">E1294_33065</name>
</gene>
<dbReference type="InterPro" id="IPR036390">
    <property type="entry name" value="WH_DNA-bd_sf"/>
</dbReference>
<dbReference type="Proteomes" id="UP000294543">
    <property type="component" value="Unassembled WGS sequence"/>
</dbReference>